<dbReference type="InterPro" id="IPR046770">
    <property type="entry name" value="DOCKER_Lobe_B"/>
</dbReference>
<organism evidence="5 6">
    <name type="scientific">Polioptila caerulea</name>
    <name type="common">Blue-grey gnatcatcher</name>
    <dbReference type="NCBI Taxonomy" id="66707"/>
    <lineage>
        <taxon>Eukaryota</taxon>
        <taxon>Metazoa</taxon>
        <taxon>Chordata</taxon>
        <taxon>Craniata</taxon>
        <taxon>Vertebrata</taxon>
        <taxon>Euteleostomi</taxon>
        <taxon>Archelosauria</taxon>
        <taxon>Archosauria</taxon>
        <taxon>Dinosauria</taxon>
        <taxon>Saurischia</taxon>
        <taxon>Theropoda</taxon>
        <taxon>Coelurosauria</taxon>
        <taxon>Aves</taxon>
        <taxon>Neognathae</taxon>
        <taxon>Neoaves</taxon>
        <taxon>Telluraves</taxon>
        <taxon>Australaves</taxon>
        <taxon>Passeriformes</taxon>
        <taxon>Certhiidae</taxon>
        <taxon>Polioptilinae</taxon>
        <taxon>Polioptila</taxon>
    </lineage>
</organism>
<feature type="compositionally biased region" description="Basic residues" evidence="3">
    <location>
        <begin position="408"/>
        <end position="417"/>
    </location>
</feature>
<dbReference type="Gene3D" id="1.25.40.410">
    <property type="match status" value="1"/>
</dbReference>
<comment type="similarity">
    <text evidence="2">Belongs to the DOCK family.</text>
</comment>
<dbReference type="GO" id="GO:0005886">
    <property type="term" value="C:plasma membrane"/>
    <property type="evidence" value="ECO:0007669"/>
    <property type="project" value="TreeGrafter"/>
</dbReference>
<dbReference type="Pfam" id="PF20422">
    <property type="entry name" value="DHR-2_Lobe_B"/>
    <property type="match status" value="1"/>
</dbReference>
<dbReference type="InterPro" id="IPR043162">
    <property type="entry name" value="DOCK_C_lobe_C"/>
</dbReference>
<dbReference type="GO" id="GO:0016477">
    <property type="term" value="P:cell migration"/>
    <property type="evidence" value="ECO:0007669"/>
    <property type="project" value="TreeGrafter"/>
</dbReference>
<dbReference type="InterPro" id="IPR043161">
    <property type="entry name" value="DOCK_C_lobe_A"/>
</dbReference>
<dbReference type="PROSITE" id="PS51651">
    <property type="entry name" value="DOCKER"/>
    <property type="match status" value="1"/>
</dbReference>
<dbReference type="InterPro" id="IPR046769">
    <property type="entry name" value="DOCKER_Lobe_A"/>
</dbReference>
<dbReference type="GO" id="GO:0005737">
    <property type="term" value="C:cytoplasm"/>
    <property type="evidence" value="ECO:0007669"/>
    <property type="project" value="TreeGrafter"/>
</dbReference>
<comment type="caution">
    <text evidence="5">The sequence shown here is derived from an EMBL/GenBank/DDBJ whole genome shotgun (WGS) entry which is preliminary data.</text>
</comment>
<dbReference type="GO" id="GO:0031267">
    <property type="term" value="F:small GTPase binding"/>
    <property type="evidence" value="ECO:0007669"/>
    <property type="project" value="TreeGrafter"/>
</dbReference>
<proteinExistence type="inferred from homology"/>
<feature type="compositionally biased region" description="Pro residues" evidence="3">
    <location>
        <begin position="547"/>
        <end position="562"/>
    </location>
</feature>
<evidence type="ECO:0000256" key="3">
    <source>
        <dbReference type="SAM" id="MobiDB-lite"/>
    </source>
</evidence>
<feature type="compositionally biased region" description="Basic and acidic residues" evidence="3">
    <location>
        <begin position="393"/>
        <end position="407"/>
    </location>
</feature>
<dbReference type="Pfam" id="PF20421">
    <property type="entry name" value="DHR-2_Lobe_C"/>
    <property type="match status" value="1"/>
</dbReference>
<dbReference type="GO" id="GO:0005085">
    <property type="term" value="F:guanyl-nucleotide exchange factor activity"/>
    <property type="evidence" value="ECO:0007669"/>
    <property type="project" value="UniProtKB-KW"/>
</dbReference>
<feature type="compositionally biased region" description="Polar residues" evidence="3">
    <location>
        <begin position="494"/>
        <end position="507"/>
    </location>
</feature>
<feature type="region of interest" description="Disordered" evidence="3">
    <location>
        <begin position="466"/>
        <end position="576"/>
    </location>
</feature>
<feature type="compositionally biased region" description="Low complexity" evidence="3">
    <location>
        <begin position="352"/>
        <end position="379"/>
    </location>
</feature>
<feature type="compositionally biased region" description="Pro residues" evidence="3">
    <location>
        <begin position="472"/>
        <end position="485"/>
    </location>
</feature>
<dbReference type="InterPro" id="IPR026791">
    <property type="entry name" value="DOCK"/>
</dbReference>
<dbReference type="EMBL" id="VYXF01006676">
    <property type="protein sequence ID" value="NWS30544.1"/>
    <property type="molecule type" value="Genomic_DNA"/>
</dbReference>
<keyword evidence="6" id="KW-1185">Reference proteome</keyword>
<accession>A0A7K5ECV5</accession>
<protein>
    <submittedName>
        <fullName evidence="5">DOCK1 protein</fullName>
    </submittedName>
</protein>
<dbReference type="PANTHER" id="PTHR45653">
    <property type="entry name" value="DEDICATOR OF CYTOKINESIS"/>
    <property type="match status" value="1"/>
</dbReference>
<evidence type="ECO:0000313" key="6">
    <source>
        <dbReference type="Proteomes" id="UP000573697"/>
    </source>
</evidence>
<feature type="domain" description="DOCKER" evidence="4">
    <location>
        <begin position="1"/>
        <end position="330"/>
    </location>
</feature>
<dbReference type="Pfam" id="PF06920">
    <property type="entry name" value="DHR-2_Lobe_A"/>
    <property type="match status" value="1"/>
</dbReference>
<feature type="region of interest" description="Disordered" evidence="3">
    <location>
        <begin position="341"/>
        <end position="422"/>
    </location>
</feature>
<dbReference type="InterPro" id="IPR046773">
    <property type="entry name" value="DOCKER_Lobe_C"/>
</dbReference>
<feature type="non-terminal residue" evidence="5">
    <location>
        <position position="576"/>
    </location>
</feature>
<feature type="compositionally biased region" description="Polar residues" evidence="3">
    <location>
        <begin position="528"/>
        <end position="542"/>
    </location>
</feature>
<dbReference type="Proteomes" id="UP000573697">
    <property type="component" value="Unassembled WGS sequence"/>
</dbReference>
<dbReference type="GO" id="GO:0007520">
    <property type="term" value="P:myoblast fusion"/>
    <property type="evidence" value="ECO:0007669"/>
    <property type="project" value="TreeGrafter"/>
</dbReference>
<name>A0A7K5ECV5_POLCE</name>
<evidence type="ECO:0000259" key="4">
    <source>
        <dbReference type="PROSITE" id="PS51651"/>
    </source>
</evidence>
<feature type="non-terminal residue" evidence="5">
    <location>
        <position position="1"/>
    </location>
</feature>
<evidence type="ECO:0000256" key="1">
    <source>
        <dbReference type="ARBA" id="ARBA00022658"/>
    </source>
</evidence>
<dbReference type="Gene3D" id="1.20.58.740">
    <property type="match status" value="1"/>
</dbReference>
<dbReference type="InterPro" id="IPR027357">
    <property type="entry name" value="DOCKER_dom"/>
</dbReference>
<gene>
    <name evidence="5" type="primary">Dock1_2</name>
    <name evidence="5" type="ORF">POLCAE_R12951</name>
</gene>
<evidence type="ECO:0000313" key="5">
    <source>
        <dbReference type="EMBL" id="NWS30544.1"/>
    </source>
</evidence>
<reference evidence="5 6" key="1">
    <citation type="submission" date="2019-09" db="EMBL/GenBank/DDBJ databases">
        <title>Bird 10,000 Genomes (B10K) Project - Family phase.</title>
        <authorList>
            <person name="Zhang G."/>
        </authorList>
    </citation>
    <scope>NUCLEOTIDE SEQUENCE [LARGE SCALE GENOMIC DNA]</scope>
    <source>
        <strain evidence="5">B10K-DU-001-66</strain>
        <tissue evidence="5">Muscle</tissue>
    </source>
</reference>
<keyword evidence="1" id="KW-0344">Guanine-nucleotide releasing factor</keyword>
<feature type="compositionally biased region" description="Polar residues" evidence="3">
    <location>
        <begin position="566"/>
        <end position="576"/>
    </location>
</feature>
<dbReference type="PANTHER" id="PTHR45653:SF1">
    <property type="entry name" value="DEDICATOR OF CYTOKINESIS PROTEIN 1"/>
    <property type="match status" value="1"/>
</dbReference>
<dbReference type="GO" id="GO:0007264">
    <property type="term" value="P:small GTPase-mediated signal transduction"/>
    <property type="evidence" value="ECO:0007669"/>
    <property type="project" value="InterPro"/>
</dbReference>
<dbReference type="AlphaFoldDB" id="A0A7K5ECV5"/>
<evidence type="ECO:0000256" key="2">
    <source>
        <dbReference type="PROSITE-ProRule" id="PRU00984"/>
    </source>
</evidence>
<sequence length="576" mass="65805">QMWEEAIALGKELAEQYENEMFDYEQLSELLRKQAQFYENIVKVIRPKPDYFAVGYYGQGFPTFIRNKVFIYRGKEYERREDFEARLLTQFPNAEKMKTTSPPGEDIKTSSGQYIQCFTVKPKLDLPSKFHRPVSEQIVSFYRVNEVQRFEYSRPVRKGEKNPDNEFANMWIERTIYVTAYKLPGILRWFEVKSVFMVEISPLENAIETMQLTNDKINNMVQQHLNDPNLPINPLSMLLNGIVDPAVMGGFANYEKAFFTEKYMHEHPEDHDKIEKLKDLIAWQIPFLAEGIRIHGEKVTEALRPFHERMEACFRQLKDKVEKQYGVRAILAGLDERRGSRPRSMVRSFTMPSSSRPLSVASVSSLSSDSTPSRPGSDGFVLEPLLPKKMHSRSQDKLDKDDLDKDKKEKKKEKRNSKHQEIFDKEFKSTDISLQQAEAVILSETISPLRPQRPKSQVLNVLSSERRFSVSPAPPSSQLSPPPITPRTKLAFSIQPSLELNGMSSSDIPDVPPPLPLKGSTADYGNLVESQDLISPTTSPPAQQRHLPPPLPSKTPPPPPPKTTRKQTSVDSGIVQ</sequence>
<dbReference type="FunFam" id="1.20.58.740:FF:000004">
    <property type="entry name" value="Dedicator of cytokinesis protein 1"/>
    <property type="match status" value="1"/>
</dbReference>